<dbReference type="GO" id="GO:0005524">
    <property type="term" value="F:ATP binding"/>
    <property type="evidence" value="ECO:0007669"/>
    <property type="project" value="UniProtKB-KW"/>
</dbReference>
<accession>A0A0M2PXI3</accession>
<dbReference type="NCBIfam" id="TIGR03411">
    <property type="entry name" value="urea_trans_UrtD"/>
    <property type="match status" value="1"/>
</dbReference>
<name>A0A0M2PXI3_PROHO</name>
<dbReference type="InterPro" id="IPR007791">
    <property type="entry name" value="DjlA_N"/>
</dbReference>
<dbReference type="InterPro" id="IPR051120">
    <property type="entry name" value="ABC_AA/LPS_Transport"/>
</dbReference>
<dbReference type="STRING" id="317619.GCA_000332315_02125"/>
<proteinExistence type="predicted"/>
<dbReference type="eggNOG" id="COG4674">
    <property type="taxonomic scope" value="Bacteria"/>
</dbReference>
<comment type="caution">
    <text evidence="5">The sequence shown here is derived from an EMBL/GenBank/DDBJ whole genome shotgun (WGS) entry which is preliminary data.</text>
</comment>
<dbReference type="Pfam" id="PF05099">
    <property type="entry name" value="TerB"/>
    <property type="match status" value="1"/>
</dbReference>
<keyword evidence="3 5" id="KW-0067">ATP-binding</keyword>
<dbReference type="Pfam" id="PF00005">
    <property type="entry name" value="ABC_tran"/>
    <property type="match status" value="1"/>
</dbReference>
<gene>
    <name evidence="5" type="ORF">PROH_14945</name>
</gene>
<dbReference type="PANTHER" id="PTHR45772">
    <property type="entry name" value="CONSERVED COMPONENT OF ABC TRANSPORTER FOR NATURAL AMINO ACIDS-RELATED"/>
    <property type="match status" value="1"/>
</dbReference>
<dbReference type="InterPro" id="IPR029024">
    <property type="entry name" value="TerB-like"/>
</dbReference>
<dbReference type="SUPFAM" id="SSF158682">
    <property type="entry name" value="TerB-like"/>
    <property type="match status" value="2"/>
</dbReference>
<dbReference type="InterPro" id="IPR017781">
    <property type="entry name" value="ABC_transptr_urea_ATP-bd_UrtD"/>
</dbReference>
<dbReference type="AlphaFoldDB" id="A0A0M2PXI3"/>
<dbReference type="EMBL" id="AJTX02000006">
    <property type="protein sequence ID" value="KKI99373.1"/>
    <property type="molecule type" value="Genomic_DNA"/>
</dbReference>
<dbReference type="FunFam" id="3.40.50.300:FF:000421">
    <property type="entry name" value="Branched-chain amino acid ABC transporter ATP-binding protein"/>
    <property type="match status" value="1"/>
</dbReference>
<evidence type="ECO:0000256" key="1">
    <source>
        <dbReference type="ARBA" id="ARBA00022448"/>
    </source>
</evidence>
<dbReference type="RefSeq" id="WP_044076757.1">
    <property type="nucleotide sequence ID" value="NZ_KB235937.1"/>
</dbReference>
<feature type="domain" description="ABC transporter" evidence="4">
    <location>
        <begin position="5"/>
        <end position="244"/>
    </location>
</feature>
<dbReference type="InterPro" id="IPR003439">
    <property type="entry name" value="ABC_transporter-like_ATP-bd"/>
</dbReference>
<dbReference type="Gene3D" id="1.10.3680.10">
    <property type="entry name" value="TerB-like"/>
    <property type="match status" value="2"/>
</dbReference>
<keyword evidence="6" id="KW-1185">Reference proteome</keyword>
<dbReference type="GO" id="GO:0016887">
    <property type="term" value="F:ATP hydrolysis activity"/>
    <property type="evidence" value="ECO:0007669"/>
    <property type="project" value="InterPro"/>
</dbReference>
<dbReference type="PROSITE" id="PS50893">
    <property type="entry name" value="ABC_TRANSPORTER_2"/>
    <property type="match status" value="1"/>
</dbReference>
<evidence type="ECO:0000256" key="3">
    <source>
        <dbReference type="ARBA" id="ARBA00022840"/>
    </source>
</evidence>
<keyword evidence="2" id="KW-0547">Nucleotide-binding</keyword>
<dbReference type="InterPro" id="IPR027417">
    <property type="entry name" value="P-loop_NTPase"/>
</dbReference>
<dbReference type="InterPro" id="IPR032823">
    <property type="entry name" value="BCA_ABC_TP_C"/>
</dbReference>
<evidence type="ECO:0000313" key="5">
    <source>
        <dbReference type="EMBL" id="KKI99373.1"/>
    </source>
</evidence>
<dbReference type="PANTHER" id="PTHR45772:SF8">
    <property type="entry name" value="HIGH-AFFINITY BRANCHED-CHAIN AMINO ACID TRANSPORT ATP-BINDING PROTEIN"/>
    <property type="match status" value="1"/>
</dbReference>
<reference evidence="5" key="1">
    <citation type="submission" date="2012-04" db="EMBL/GenBank/DDBJ databases">
        <authorList>
            <person name="Borisov I.G."/>
            <person name="Ivanikova N.V."/>
            <person name="Pinevich A.V."/>
        </authorList>
    </citation>
    <scope>NUCLEOTIDE SEQUENCE</scope>
    <source>
        <strain evidence="5">CALU 1027</strain>
    </source>
</reference>
<dbReference type="OrthoDB" id="538665at2"/>
<dbReference type="GO" id="GO:0005886">
    <property type="term" value="C:plasma membrane"/>
    <property type="evidence" value="ECO:0007669"/>
    <property type="project" value="TreeGrafter"/>
</dbReference>
<dbReference type="SUPFAM" id="SSF52540">
    <property type="entry name" value="P-loop containing nucleoside triphosphate hydrolases"/>
    <property type="match status" value="1"/>
</dbReference>
<evidence type="ECO:0000313" key="6">
    <source>
        <dbReference type="Proteomes" id="UP000034681"/>
    </source>
</evidence>
<dbReference type="Gene3D" id="3.40.50.300">
    <property type="entry name" value="P-loop containing nucleotide triphosphate hydrolases"/>
    <property type="match status" value="1"/>
</dbReference>
<dbReference type="CDD" id="cd03219">
    <property type="entry name" value="ABC_Mj1267_LivG_branched"/>
    <property type="match status" value="1"/>
</dbReference>
<protein>
    <submittedName>
        <fullName evidence="5">Urea ABC transporter ATP-binding protein</fullName>
    </submittedName>
</protein>
<dbReference type="Pfam" id="PF12399">
    <property type="entry name" value="BCA_ABC_TP_C"/>
    <property type="match status" value="1"/>
</dbReference>
<dbReference type="CDD" id="cd07177">
    <property type="entry name" value="terB_like"/>
    <property type="match status" value="2"/>
</dbReference>
<organism evidence="5 6">
    <name type="scientific">Prochlorothrix hollandica PCC 9006 = CALU 1027</name>
    <dbReference type="NCBI Taxonomy" id="317619"/>
    <lineage>
        <taxon>Bacteria</taxon>
        <taxon>Bacillati</taxon>
        <taxon>Cyanobacteriota</taxon>
        <taxon>Cyanophyceae</taxon>
        <taxon>Prochlorotrichales</taxon>
        <taxon>Prochlorotrichaceae</taxon>
        <taxon>Prochlorothrix</taxon>
    </lineage>
</organism>
<keyword evidence="1" id="KW-0813">Transport</keyword>
<evidence type="ECO:0000256" key="2">
    <source>
        <dbReference type="ARBA" id="ARBA00022741"/>
    </source>
</evidence>
<dbReference type="Proteomes" id="UP000034681">
    <property type="component" value="Unassembled WGS sequence"/>
</dbReference>
<evidence type="ECO:0000259" key="4">
    <source>
        <dbReference type="PROSITE" id="PS50893"/>
    </source>
</evidence>
<sequence>MPKILEINNLTVSFDGFKALNRLNFSMEPGELRVIIGPNGAGKTTFLDVITGKVKPTLGEVRFKGKDLRQYSEHEIAQLGIGRKFQTPRVYLNLTPRENLELSCNRKKGVLMTLFRKTPPSERQTVNQLLHTIGLVGKADVEAGLLSHGEKQWLEIGMLVAQAPDLLLVDEPVAGLTDEETERTGELLIALAQNYSVVVIEHDMEFVRQIAKKVTVLHEGSVLCEGSMDQIQSDPRVIEVYLGQAPTISEAQLAVLRIAAAMAWADRNFAPVQQEVILSRLSRQFAPSLEQQKELRQELRNYLSRNLPLEELTRSITTSAQRHETLALSYEIISSNLINEQEAAVYQNLIRLLELTPEEVRQIEASVKAKLSSQIHTLEGDQVVLLQIAASMAWADGQVEPAEVEAILQYLCGVFASDAAQEQQLRAELPDLLLRHIPPAALVPELTTLEAREMALRLSYQVMQADNEVTVNEMRVYQELVSLLDLAPDRIQAIEAEVKAQLR</sequence>